<name>A0A8C4WZM3_EPTBU</name>
<dbReference type="GeneTree" id="ENSGT00390000002416"/>
<evidence type="ECO:0000259" key="13">
    <source>
        <dbReference type="PROSITE" id="PS51462"/>
    </source>
</evidence>
<evidence type="ECO:0000256" key="5">
    <source>
        <dbReference type="ARBA" id="ARBA00022741"/>
    </source>
</evidence>
<dbReference type="SUPFAM" id="SSF55811">
    <property type="entry name" value="Nudix"/>
    <property type="match status" value="1"/>
</dbReference>
<dbReference type="PANTHER" id="PTHR21340">
    <property type="entry name" value="DIADENOSINE 5,5-P1,P4-TETRAPHOSPHATE PYROPHOSPHOHYDROLASE MUTT"/>
    <property type="match status" value="1"/>
</dbReference>
<dbReference type="PROSITE" id="PS00893">
    <property type="entry name" value="NUDIX_BOX"/>
    <property type="match status" value="1"/>
</dbReference>
<dbReference type="EC" id="3.6.1.17" evidence="3"/>
<dbReference type="InterPro" id="IPR000086">
    <property type="entry name" value="NUDIX_hydrolase_dom"/>
</dbReference>
<organism evidence="14 15">
    <name type="scientific">Eptatretus burgeri</name>
    <name type="common">Inshore hagfish</name>
    <dbReference type="NCBI Taxonomy" id="7764"/>
    <lineage>
        <taxon>Eukaryota</taxon>
        <taxon>Metazoa</taxon>
        <taxon>Chordata</taxon>
        <taxon>Craniata</taxon>
        <taxon>Vertebrata</taxon>
        <taxon>Cyclostomata</taxon>
        <taxon>Myxini</taxon>
        <taxon>Myxiniformes</taxon>
        <taxon>Myxinidae</taxon>
        <taxon>Eptatretinae</taxon>
        <taxon>Eptatretus</taxon>
    </lineage>
</organism>
<dbReference type="GO" id="GO:0000166">
    <property type="term" value="F:nucleotide binding"/>
    <property type="evidence" value="ECO:0007669"/>
    <property type="project" value="UniProtKB-KW"/>
</dbReference>
<dbReference type="PRINTS" id="PR01405">
    <property type="entry name" value="TETRPHPHTASE"/>
</dbReference>
<keyword evidence="5" id="KW-0547">Nucleotide-binding</keyword>
<evidence type="ECO:0000313" key="15">
    <source>
        <dbReference type="Proteomes" id="UP000694388"/>
    </source>
</evidence>
<comment type="catalytic activity">
    <reaction evidence="11">
        <text>a 5'-end CoA-ribonucleoside in mRNA + H2O = a 5'-end phospho-adenosine-phospho-ribonucleoside in mRNA + (R)-4'-phosphopantetheine + 2 H(+)</text>
        <dbReference type="Rhea" id="RHEA:67592"/>
        <dbReference type="Rhea" id="RHEA-COMP:15719"/>
        <dbReference type="Rhea" id="RHEA-COMP:17276"/>
        <dbReference type="ChEBI" id="CHEBI:15377"/>
        <dbReference type="ChEBI" id="CHEBI:15378"/>
        <dbReference type="ChEBI" id="CHEBI:61723"/>
        <dbReference type="ChEBI" id="CHEBI:144051"/>
        <dbReference type="ChEBI" id="CHEBI:172371"/>
    </reaction>
    <physiologicalReaction direction="left-to-right" evidence="11">
        <dbReference type="Rhea" id="RHEA:67593"/>
    </physiologicalReaction>
</comment>
<comment type="catalytic activity">
    <reaction evidence="7">
        <text>a 5'-end FAD-phospho-ribonucleoside in mRNA + H2O = a 5'-end phospho-adenosine-phospho-ribonucleoside in mRNA + FMN + 2 H(+)</text>
        <dbReference type="Rhea" id="RHEA:67588"/>
        <dbReference type="Rhea" id="RHEA-COMP:15719"/>
        <dbReference type="Rhea" id="RHEA-COMP:17275"/>
        <dbReference type="ChEBI" id="CHEBI:15377"/>
        <dbReference type="ChEBI" id="CHEBI:15378"/>
        <dbReference type="ChEBI" id="CHEBI:58210"/>
        <dbReference type="ChEBI" id="CHEBI:144051"/>
        <dbReference type="ChEBI" id="CHEBI:172372"/>
    </reaction>
    <physiologicalReaction direction="left-to-right" evidence="7">
        <dbReference type="Rhea" id="RHEA:67589"/>
    </physiologicalReaction>
</comment>
<evidence type="ECO:0000256" key="9">
    <source>
        <dbReference type="ARBA" id="ARBA00032644"/>
    </source>
</evidence>
<evidence type="ECO:0000256" key="3">
    <source>
        <dbReference type="ARBA" id="ARBA00012447"/>
    </source>
</evidence>
<evidence type="ECO:0000256" key="1">
    <source>
        <dbReference type="ARBA" id="ARBA00001968"/>
    </source>
</evidence>
<evidence type="ECO:0000256" key="12">
    <source>
        <dbReference type="ARBA" id="ARBA00048896"/>
    </source>
</evidence>
<comment type="cofactor">
    <cofactor evidence="1">
        <name>a divalent metal cation</name>
        <dbReference type="ChEBI" id="CHEBI:60240"/>
    </cofactor>
</comment>
<reference evidence="14" key="2">
    <citation type="submission" date="2025-09" db="UniProtKB">
        <authorList>
            <consortium name="Ensembl"/>
        </authorList>
    </citation>
    <scope>IDENTIFICATION</scope>
</reference>
<dbReference type="CDD" id="cd03428">
    <property type="entry name" value="NUDIX_Ap4A_Nudt2"/>
    <property type="match status" value="1"/>
</dbReference>
<dbReference type="Proteomes" id="UP000694388">
    <property type="component" value="Unplaced"/>
</dbReference>
<comment type="function">
    <text evidence="10">Catalyzes the asymmetric hydrolysis of diadenosine 5',5'''-P1,P4-tetraphosphate (Ap4A) to yield AMP and ATP. Exhibits decapping activity towards FAD-capped RNAs and dpCoA-capped RNAs in vitro.</text>
</comment>
<dbReference type="InterPro" id="IPR003565">
    <property type="entry name" value="Tetra_PHTase"/>
</dbReference>
<comment type="similarity">
    <text evidence="2">Belongs to the Nudix hydrolase family.</text>
</comment>
<sequence>MAALRACGFIVFRRLEQNIQFLLLQTSYGDHHWTPPKGHVDPGENDLDTAFRETEEEAGLKPDRLQVVEGFCHELRYTVRDRPKTTVYWLAELSIPEPKVTLSHEHQDSCWVEVDKACSLVRYPDMQGALRGAKAFLDAATH</sequence>
<dbReference type="OMA" id="WRDYEQA"/>
<reference evidence="14" key="1">
    <citation type="submission" date="2025-08" db="UniProtKB">
        <authorList>
            <consortium name="Ensembl"/>
        </authorList>
    </citation>
    <scope>IDENTIFICATION</scope>
</reference>
<comment type="catalytic activity">
    <reaction evidence="12">
        <text>P(1),P(4)-bis(5'-guanosyl) tetraphosphate + H2O = GMP + GTP + 2 H(+)</text>
        <dbReference type="Rhea" id="RHEA:22484"/>
        <dbReference type="ChEBI" id="CHEBI:15377"/>
        <dbReference type="ChEBI" id="CHEBI:15378"/>
        <dbReference type="ChEBI" id="CHEBI:37565"/>
        <dbReference type="ChEBI" id="CHEBI:57553"/>
        <dbReference type="ChEBI" id="CHEBI:58115"/>
        <dbReference type="EC" id="3.6.1.17"/>
    </reaction>
</comment>
<dbReference type="PANTHER" id="PTHR21340:SF0">
    <property type="entry name" value="BIS(5'-NUCLEOSYL)-TETRAPHOSPHATASE [ASYMMETRICAL]"/>
    <property type="match status" value="1"/>
</dbReference>
<evidence type="ECO:0000256" key="8">
    <source>
        <dbReference type="ARBA" id="ARBA00029676"/>
    </source>
</evidence>
<dbReference type="AlphaFoldDB" id="A0A8C4WZM3"/>
<evidence type="ECO:0000313" key="14">
    <source>
        <dbReference type="Ensembl" id="ENSEBUP00000021930.1"/>
    </source>
</evidence>
<dbReference type="PROSITE" id="PS51462">
    <property type="entry name" value="NUDIX"/>
    <property type="match status" value="1"/>
</dbReference>
<evidence type="ECO:0000256" key="11">
    <source>
        <dbReference type="ARBA" id="ARBA00048667"/>
    </source>
</evidence>
<dbReference type="Ensembl" id="ENSEBUT00000022506.1">
    <property type="protein sequence ID" value="ENSEBUP00000021930.1"/>
    <property type="gene ID" value="ENSEBUG00000013534.1"/>
</dbReference>
<evidence type="ECO:0000256" key="10">
    <source>
        <dbReference type="ARBA" id="ARBA00045172"/>
    </source>
</evidence>
<dbReference type="GO" id="GO:0006167">
    <property type="term" value="P:AMP biosynthetic process"/>
    <property type="evidence" value="ECO:0007669"/>
    <property type="project" value="TreeGrafter"/>
</dbReference>
<feature type="domain" description="Nudix hydrolase" evidence="13">
    <location>
        <begin position="2"/>
        <end position="134"/>
    </location>
</feature>
<dbReference type="InterPro" id="IPR015797">
    <property type="entry name" value="NUDIX_hydrolase-like_dom_sf"/>
</dbReference>
<dbReference type="InterPro" id="IPR051325">
    <property type="entry name" value="Nudix_hydrolase_domain"/>
</dbReference>
<evidence type="ECO:0000256" key="7">
    <source>
        <dbReference type="ARBA" id="ARBA00024504"/>
    </source>
</evidence>
<protein>
    <recommendedName>
        <fullName evidence="4">Bis(5'-nucleosyl)-tetraphosphatase [asymmetrical]</fullName>
        <ecNumber evidence="3">3.6.1.17</ecNumber>
    </recommendedName>
    <alternativeName>
        <fullName evidence="9">Diadenosine 5',5'''-P1,P4-tetraphosphate asymmetrical hydrolase</fullName>
    </alternativeName>
    <alternativeName>
        <fullName evidence="8">Nucleoside diphosphate-linked moiety X motif 2</fullName>
    </alternativeName>
</protein>
<accession>A0A8C4WZM3</accession>
<dbReference type="GO" id="GO:0004081">
    <property type="term" value="F:bis(5'-nucleosyl)-tetraphosphatase (asymmetrical) activity"/>
    <property type="evidence" value="ECO:0007669"/>
    <property type="project" value="UniProtKB-EC"/>
</dbReference>
<dbReference type="GO" id="GO:0006754">
    <property type="term" value="P:ATP biosynthetic process"/>
    <property type="evidence" value="ECO:0007669"/>
    <property type="project" value="TreeGrafter"/>
</dbReference>
<evidence type="ECO:0000256" key="6">
    <source>
        <dbReference type="ARBA" id="ARBA00022801"/>
    </source>
</evidence>
<dbReference type="Gene3D" id="3.90.79.10">
    <property type="entry name" value="Nucleoside Triphosphate Pyrophosphohydrolase"/>
    <property type="match status" value="1"/>
</dbReference>
<dbReference type="InterPro" id="IPR020084">
    <property type="entry name" value="NUDIX_hydrolase_CS"/>
</dbReference>
<keyword evidence="15" id="KW-1185">Reference proteome</keyword>
<evidence type="ECO:0000256" key="4">
    <source>
        <dbReference type="ARBA" id="ARBA00018911"/>
    </source>
</evidence>
<keyword evidence="6" id="KW-0378">Hydrolase</keyword>
<proteinExistence type="inferred from homology"/>
<dbReference type="Pfam" id="PF00293">
    <property type="entry name" value="NUDIX"/>
    <property type="match status" value="1"/>
</dbReference>
<evidence type="ECO:0000256" key="2">
    <source>
        <dbReference type="ARBA" id="ARBA00005582"/>
    </source>
</evidence>